<evidence type="ECO:0000313" key="3">
    <source>
        <dbReference type="Proteomes" id="UP000037122"/>
    </source>
</evidence>
<proteinExistence type="predicted"/>
<organism evidence="2 3">
    <name type="scientific">Candidozyma auris</name>
    <name type="common">Yeast</name>
    <name type="synonym">Candida auris</name>
    <dbReference type="NCBI Taxonomy" id="498019"/>
    <lineage>
        <taxon>Eukaryota</taxon>
        <taxon>Fungi</taxon>
        <taxon>Dikarya</taxon>
        <taxon>Ascomycota</taxon>
        <taxon>Saccharomycotina</taxon>
        <taxon>Pichiomycetes</taxon>
        <taxon>Metschnikowiaceae</taxon>
        <taxon>Candidozyma</taxon>
    </lineage>
</organism>
<feature type="compositionally biased region" description="Basic and acidic residues" evidence="1">
    <location>
        <begin position="405"/>
        <end position="420"/>
    </location>
</feature>
<sequence length="572" mass="64771">MNSVLDFSSAGERRQSSFFPSTGNGAQAHFDVFLSPNSHNVFENADNYFENEKYHAGLQLPRNFSFDSVFGASIAPHSGAPGLFDHHGETGRAAPSILSPDVKMSSNLLDTPFHDSFTAPTSTTVTPRSSVAPKELPDALNLRNRDFIREHFSRDQVNREYTFRDPSPLGGRSSFSLAGSLGLMDVNKLNQLMHSLYLGDLFKDSADPVVPKRSSIWGSAGSRILPQNQQTQIYLQQASTYPNTQLQNQQHHQFQKQQQQTQPYLNQQYHTPSFLNEGYQNQGHQILLNQRTQSFQSHQGQQIPNNLQNYGHRQSFGNFNGNFNSNFNSNVNVSPPMSLESIHAVPPTSRQRHPSYKLPPTMPEYLVPAVSAVDRSKRNFYSEKLHTPTFVPTDHKPQSLTNAEHPVEQAEKRPASRKPLESSVKNTNKRKKPTLSADIVVNFGNLEKQPLSAIPEVSLSRNNCLGKECSRYILESCSLKDYPEDFCSTFYKRNKHGYMFIRELSNSLKVNNSGPKSWVTIKVKLGASEQQKLKVDVKRLPVWKPINLNQPNTLRKAIKRRKPLKKPMNRRR</sequence>
<dbReference type="VEuPathDB" id="FungiDB:QG37_04704"/>
<protein>
    <submittedName>
        <fullName evidence="2">Uncharacterized protein</fullName>
    </submittedName>
</protein>
<comment type="caution">
    <text evidence="2">The sequence shown here is derived from an EMBL/GenBank/DDBJ whole genome shotgun (WGS) entry which is preliminary data.</text>
</comment>
<feature type="region of interest" description="Disordered" evidence="1">
    <location>
        <begin position="386"/>
        <end position="431"/>
    </location>
</feature>
<dbReference type="VEuPathDB" id="FungiDB:CJI96_0005296"/>
<dbReference type="Proteomes" id="UP000037122">
    <property type="component" value="Unassembled WGS sequence"/>
</dbReference>
<dbReference type="AlphaFoldDB" id="A0A0L0NXR3"/>
<dbReference type="VEuPathDB" id="FungiDB:CJJ07_002103"/>
<dbReference type="EMBL" id="LGST01000031">
    <property type="protein sequence ID" value="KND98794.1"/>
    <property type="molecule type" value="Genomic_DNA"/>
</dbReference>
<gene>
    <name evidence="2" type="ORF">QG37_04704</name>
</gene>
<evidence type="ECO:0000313" key="2">
    <source>
        <dbReference type="EMBL" id="KND98794.1"/>
    </source>
</evidence>
<dbReference type="VEuPathDB" id="FungiDB:B9J08_004272"/>
<evidence type="ECO:0000256" key="1">
    <source>
        <dbReference type="SAM" id="MobiDB-lite"/>
    </source>
</evidence>
<name>A0A0L0NXR3_CANAR</name>
<reference evidence="3" key="1">
    <citation type="journal article" date="2015" name="BMC Genomics">
        <title>Draft genome of a commonly misdiagnosed multidrug resistant pathogen Candida auris.</title>
        <authorList>
            <person name="Chatterjee S."/>
            <person name="Alampalli S.V."/>
            <person name="Nageshan R.K."/>
            <person name="Chettiar S.T."/>
            <person name="Joshi S."/>
            <person name="Tatu U.S."/>
        </authorList>
    </citation>
    <scope>NUCLEOTIDE SEQUENCE [LARGE SCALE GENOMIC DNA]</scope>
    <source>
        <strain evidence="3">6684</strain>
    </source>
</reference>
<accession>A0A0L0NXR3</accession>
<dbReference type="VEuPathDB" id="FungiDB:CJJ09_005145"/>
<dbReference type="VEuPathDB" id="FungiDB:CJI97_004335"/>